<dbReference type="EMBL" id="JACJVR010000070">
    <property type="protein sequence ID" value="MBB6693323.1"/>
    <property type="molecule type" value="Genomic_DNA"/>
</dbReference>
<name>A0A841U4T7_9BACL</name>
<feature type="domain" description="Aminoglycoside phosphotransferase" evidence="1">
    <location>
        <begin position="47"/>
        <end position="258"/>
    </location>
</feature>
<dbReference type="PANTHER" id="PTHR21310:SF40">
    <property type="entry name" value="AMINOGLYCOSIDE PHOSPHOTRANSFERASE DOMAIN-CONTAINING PROTEIN-RELATED"/>
    <property type="match status" value="1"/>
</dbReference>
<evidence type="ECO:0000259" key="1">
    <source>
        <dbReference type="Pfam" id="PF01636"/>
    </source>
</evidence>
<dbReference type="InterPro" id="IPR011009">
    <property type="entry name" value="Kinase-like_dom_sf"/>
</dbReference>
<comment type="caution">
    <text evidence="2">The sequence shown here is derived from an EMBL/GenBank/DDBJ whole genome shotgun (WGS) entry which is preliminary data.</text>
</comment>
<protein>
    <submittedName>
        <fullName evidence="2">Aminoglycoside phosphotransferase family protein</fullName>
    </submittedName>
</protein>
<dbReference type="GO" id="GO:0016740">
    <property type="term" value="F:transferase activity"/>
    <property type="evidence" value="ECO:0007669"/>
    <property type="project" value="UniProtKB-KW"/>
</dbReference>
<gene>
    <name evidence="2" type="ORF">H7B90_18110</name>
</gene>
<organism evidence="2 3">
    <name type="scientific">Cohnella xylanilytica</name>
    <dbReference type="NCBI Taxonomy" id="557555"/>
    <lineage>
        <taxon>Bacteria</taxon>
        <taxon>Bacillati</taxon>
        <taxon>Bacillota</taxon>
        <taxon>Bacilli</taxon>
        <taxon>Bacillales</taxon>
        <taxon>Paenibacillaceae</taxon>
        <taxon>Cohnella</taxon>
    </lineage>
</organism>
<dbReference type="PANTHER" id="PTHR21310">
    <property type="entry name" value="AMINOGLYCOSIDE PHOSPHOTRANSFERASE-RELATED-RELATED"/>
    <property type="match status" value="1"/>
</dbReference>
<dbReference type="Gene3D" id="3.90.1200.10">
    <property type="match status" value="1"/>
</dbReference>
<dbReference type="AlphaFoldDB" id="A0A841U4T7"/>
<dbReference type="Pfam" id="PF01636">
    <property type="entry name" value="APH"/>
    <property type="match status" value="1"/>
</dbReference>
<keyword evidence="3" id="KW-1185">Reference proteome</keyword>
<dbReference type="SUPFAM" id="SSF56112">
    <property type="entry name" value="Protein kinase-like (PK-like)"/>
    <property type="match status" value="1"/>
</dbReference>
<dbReference type="RefSeq" id="WP_185137302.1">
    <property type="nucleotide sequence ID" value="NZ_BORM01000026.1"/>
</dbReference>
<dbReference type="InterPro" id="IPR051678">
    <property type="entry name" value="AGP_Transferase"/>
</dbReference>
<keyword evidence="2" id="KW-0808">Transferase</keyword>
<evidence type="ECO:0000313" key="2">
    <source>
        <dbReference type="EMBL" id="MBB6693323.1"/>
    </source>
</evidence>
<dbReference type="Proteomes" id="UP000553776">
    <property type="component" value="Unassembled WGS sequence"/>
</dbReference>
<proteinExistence type="predicted"/>
<accession>A0A841U4T7</accession>
<reference evidence="2 3" key="1">
    <citation type="submission" date="2020-08" db="EMBL/GenBank/DDBJ databases">
        <title>Cohnella phylogeny.</title>
        <authorList>
            <person name="Dunlap C."/>
        </authorList>
    </citation>
    <scope>NUCLEOTIDE SEQUENCE [LARGE SCALE GENOMIC DNA]</scope>
    <source>
        <strain evidence="2 3">DSM 25239</strain>
    </source>
</reference>
<dbReference type="InterPro" id="IPR002575">
    <property type="entry name" value="Aminoglycoside_PTrfase"/>
</dbReference>
<evidence type="ECO:0000313" key="3">
    <source>
        <dbReference type="Proteomes" id="UP000553776"/>
    </source>
</evidence>
<sequence length="312" mass="34035">MNPSSDALSDRVLQWVIDSAGGSADVLASERLQGGISSAVHGIVLSVDGTLRQLVLRQFEDADWIRREPDLALREAESLRRASGIAGARTPALVAVDADGTRCGTPTLLMTRLEGRVVLEPEDASRWLDGLASSLARLHAPDPAAAGGFPWTFRPYCDASKLDATSWSSVPDKWKLAADYLTARKPSFSKKFIHRDYHPANVLWDGSEVSGVVDWVNGCIGPAGIDVGHCRVNLAQLRGVREADEFLARYEEHAGASFEYDPYWDLVALIDFAFWPPEVYGGWTALGVTGLTPKLMGERLDAYLLGLLERIS</sequence>